<feature type="binding site" evidence="11">
    <location>
        <position position="567"/>
    </location>
    <ligand>
        <name>Zn(2+)</name>
        <dbReference type="ChEBI" id="CHEBI:29105"/>
    </ligand>
</feature>
<dbReference type="PANTHER" id="PTHR11777:SF9">
    <property type="entry name" value="ALANINE--TRNA LIGASE, CYTOPLASMIC"/>
    <property type="match status" value="1"/>
</dbReference>
<evidence type="ECO:0000313" key="13">
    <source>
        <dbReference type="EMBL" id="SDC23906.1"/>
    </source>
</evidence>
<dbReference type="AlphaFoldDB" id="A0A1G6K0V7"/>
<evidence type="ECO:0000256" key="2">
    <source>
        <dbReference type="ARBA" id="ARBA00022555"/>
    </source>
</evidence>
<keyword evidence="8 11" id="KW-0694">RNA-binding</keyword>
<keyword evidence="6 11" id="KW-0862">Zinc</keyword>
<sequence>MNSKIVRETFLEYFEKNSHTRVKSSSLVPQNDPTLLFTNAGMVQFKNVFLGNEKRNYTRACSSQKCVRAGGKHNDLENVGYTARHHTFFEMLGNFSFGDYFKKEAIHYAWDLVTNVYGLPKEKLWITIFKEDDEAFEIWHKQEGVDASRIVRMGEKDNFWSMGDTGPCGPCSEIHIDQGENVGCRRPECSIECDCDRFLEIWNLVFMQFDRSIDGKLTPLPKPSIDTGMGLERISAVLEGVYSNFDTDLFIPIIHSVCDYFSVEYKNNESTDVALRVIADHLRAMDFLIADGVLPDKEGRGYVLRKIIRRAMRFGTKLGAREPFLFKLVDSVNESLGDIYPEIVQNQIFVKNTIKLEEEQFLNTLEEGLALFDKLVDRSNNILDGQKAFKLYDTYGFPIDLTLDIAKEQNIFVDIEGFNRHLETQRQKSKSSFSMNIDLKDSLALALRDLEPTEFVGYDNLEYKGHLIAIFDLNFNNKNVVNAKEIAYFVFDKTPFYATSGGQVADSGFIFSETSKAYVSDVFKHLDKYFIHKVEILEGEFEKDKSYTLSINVARRKDIARHHSAVHLLDSALIRRLGNHVKQAGSLVEPTRLRFDFTHNFKLTEEEIKDIEIIVNSWIQEAYPVKTTIMNTKDAIESGAIALFSEKYDEFVRVVEMGNVSRELCGGTHVKNTGEIGFFKIISEEALSKGVRRIEAKVGMSAYDHVLKLEKALNFVLKELSTNVDELPKKITELKQQPKEKSKTFKIEFNQEKIKNIDMCNFYIDFVEGNIEMLKKYGDAVKNRVKDIVVVLYGKFEEKVYIVCMVSGECKNYFKANEIIKNICKKFGAKGGGKEQYAQAGVSIDKINKELVFDESLYKKEE</sequence>
<dbReference type="SUPFAM" id="SSF55681">
    <property type="entry name" value="Class II aaRS and biotin synthetases"/>
    <property type="match status" value="1"/>
</dbReference>
<dbReference type="InterPro" id="IPR003156">
    <property type="entry name" value="DHHA1_dom"/>
</dbReference>
<feature type="binding site" evidence="11">
    <location>
        <position position="563"/>
    </location>
    <ligand>
        <name>Zn(2+)</name>
        <dbReference type="ChEBI" id="CHEBI:29105"/>
    </ligand>
</feature>
<dbReference type="OrthoDB" id="9803884at2"/>
<dbReference type="InterPro" id="IPR018165">
    <property type="entry name" value="Ala-tRNA-synth_IIc_core"/>
</dbReference>
<dbReference type="GO" id="GO:0004813">
    <property type="term" value="F:alanine-tRNA ligase activity"/>
    <property type="evidence" value="ECO:0007669"/>
    <property type="project" value="UniProtKB-UniRule"/>
</dbReference>
<evidence type="ECO:0000256" key="6">
    <source>
        <dbReference type="ARBA" id="ARBA00022833"/>
    </source>
</evidence>
<comment type="cofactor">
    <cofactor evidence="11">
        <name>Zn(2+)</name>
        <dbReference type="ChEBI" id="CHEBI:29105"/>
    </cofactor>
    <text evidence="11">Binds 1 zinc ion per subunit.</text>
</comment>
<feature type="domain" description="Alanyl-transfer RNA synthetases family profile" evidence="12">
    <location>
        <begin position="1"/>
        <end position="708"/>
    </location>
</feature>
<evidence type="ECO:0000256" key="7">
    <source>
        <dbReference type="ARBA" id="ARBA00022840"/>
    </source>
</evidence>
<feature type="binding site" evidence="11">
    <location>
        <position position="669"/>
    </location>
    <ligand>
        <name>Zn(2+)</name>
        <dbReference type="ChEBI" id="CHEBI:29105"/>
    </ligand>
</feature>
<keyword evidence="14" id="KW-1185">Reference proteome</keyword>
<dbReference type="Gene3D" id="2.40.30.130">
    <property type="match status" value="1"/>
</dbReference>
<dbReference type="InterPro" id="IPR018164">
    <property type="entry name" value="Ala-tRNA-synth_IIc_N"/>
</dbReference>
<dbReference type="InterPro" id="IPR018162">
    <property type="entry name" value="Ala-tRNA-ligase_IIc_anticod-bd"/>
</dbReference>
<evidence type="ECO:0000256" key="8">
    <source>
        <dbReference type="ARBA" id="ARBA00022884"/>
    </source>
</evidence>
<keyword evidence="9 11" id="KW-0648">Protein biosynthesis</keyword>
<comment type="function">
    <text evidence="11">Catalyzes the attachment of alanine to tRNA(Ala) in a two-step reaction: alanine is first activated by ATP to form Ala-AMP and then transferred to the acceptor end of tRNA(Ala). Also edits incorrectly charged Ser-tRNA(Ala) and Gly-tRNA(Ala) via its editing domain.</text>
</comment>
<dbReference type="InterPro" id="IPR018163">
    <property type="entry name" value="Thr/Ala-tRNA-synth_IIc_edit"/>
</dbReference>
<dbReference type="GO" id="GO:0002161">
    <property type="term" value="F:aminoacyl-tRNA deacylase activity"/>
    <property type="evidence" value="ECO:0007669"/>
    <property type="project" value="TreeGrafter"/>
</dbReference>
<gene>
    <name evidence="11" type="primary">alaS</name>
    <name evidence="13" type="ORF">SAMN05660835_00515</name>
</gene>
<comment type="subcellular location">
    <subcellularLocation>
        <location evidence="11">Cytoplasm</location>
    </subcellularLocation>
</comment>
<comment type="domain">
    <text evidence="11">Consists of three domains; the N-terminal catalytic domain, the editing domain and the C-terminal C-Ala domain. The editing domain removes incorrectly charged amino acids, while the C-Ala domain, along with tRNA(Ala), serves as a bridge to cooperatively bring together the editing and aminoacylation centers thus stimulating deacylation of misacylated tRNAs.</text>
</comment>
<keyword evidence="7 11" id="KW-0067">ATP-binding</keyword>
<evidence type="ECO:0000256" key="1">
    <source>
        <dbReference type="ARBA" id="ARBA00008226"/>
    </source>
</evidence>
<dbReference type="FunFam" id="3.30.54.20:FF:000001">
    <property type="entry name" value="Alanine--tRNA ligase"/>
    <property type="match status" value="1"/>
</dbReference>
<dbReference type="RefSeq" id="WP_092127977.1">
    <property type="nucleotide sequence ID" value="NZ_FMYU01000003.1"/>
</dbReference>
<dbReference type="InterPro" id="IPR002318">
    <property type="entry name" value="Ala-tRNA-lgiase_IIc"/>
</dbReference>
<evidence type="ECO:0000256" key="5">
    <source>
        <dbReference type="ARBA" id="ARBA00022741"/>
    </source>
</evidence>
<keyword evidence="3 11" id="KW-0436">Ligase</keyword>
<dbReference type="GO" id="GO:0005524">
    <property type="term" value="F:ATP binding"/>
    <property type="evidence" value="ECO:0007669"/>
    <property type="project" value="UniProtKB-UniRule"/>
</dbReference>
<dbReference type="EC" id="6.1.1.7" evidence="11"/>
<dbReference type="SUPFAM" id="SSF55186">
    <property type="entry name" value="ThrRS/AlaRS common domain"/>
    <property type="match status" value="1"/>
</dbReference>
<proteinExistence type="inferred from homology"/>
<dbReference type="SUPFAM" id="SSF50447">
    <property type="entry name" value="Translation proteins"/>
    <property type="match status" value="1"/>
</dbReference>
<dbReference type="SMART" id="SM00863">
    <property type="entry name" value="tRNA_SAD"/>
    <property type="match status" value="1"/>
</dbReference>
<dbReference type="FunFam" id="3.30.980.10:FF:000004">
    <property type="entry name" value="Alanine--tRNA ligase, cytoplasmic"/>
    <property type="match status" value="1"/>
</dbReference>
<dbReference type="PROSITE" id="PS50860">
    <property type="entry name" value="AA_TRNA_LIGASE_II_ALA"/>
    <property type="match status" value="1"/>
</dbReference>
<evidence type="ECO:0000256" key="3">
    <source>
        <dbReference type="ARBA" id="ARBA00022598"/>
    </source>
</evidence>
<evidence type="ECO:0000256" key="10">
    <source>
        <dbReference type="ARBA" id="ARBA00023146"/>
    </source>
</evidence>
<dbReference type="Gene3D" id="3.10.310.40">
    <property type="match status" value="1"/>
</dbReference>
<dbReference type="Pfam" id="PF07973">
    <property type="entry name" value="tRNA_SAD"/>
    <property type="match status" value="1"/>
</dbReference>
<dbReference type="GO" id="GO:0008270">
    <property type="term" value="F:zinc ion binding"/>
    <property type="evidence" value="ECO:0007669"/>
    <property type="project" value="UniProtKB-UniRule"/>
</dbReference>
<evidence type="ECO:0000256" key="4">
    <source>
        <dbReference type="ARBA" id="ARBA00022723"/>
    </source>
</evidence>
<dbReference type="InterPro" id="IPR012947">
    <property type="entry name" value="tRNA_SAD"/>
</dbReference>
<dbReference type="GO" id="GO:0006419">
    <property type="term" value="P:alanyl-tRNA aminoacylation"/>
    <property type="evidence" value="ECO:0007669"/>
    <property type="project" value="UniProtKB-UniRule"/>
</dbReference>
<keyword evidence="4 11" id="KW-0479">Metal-binding</keyword>
<dbReference type="CDD" id="cd00673">
    <property type="entry name" value="AlaRS_core"/>
    <property type="match status" value="1"/>
</dbReference>
<dbReference type="PRINTS" id="PR00980">
    <property type="entry name" value="TRNASYNTHALA"/>
</dbReference>
<evidence type="ECO:0000313" key="14">
    <source>
        <dbReference type="Proteomes" id="UP000199411"/>
    </source>
</evidence>
<dbReference type="GO" id="GO:0005829">
    <property type="term" value="C:cytosol"/>
    <property type="evidence" value="ECO:0007669"/>
    <property type="project" value="TreeGrafter"/>
</dbReference>
<dbReference type="NCBIfam" id="TIGR00344">
    <property type="entry name" value="alaS"/>
    <property type="match status" value="1"/>
</dbReference>
<dbReference type="Pfam" id="PF02272">
    <property type="entry name" value="DHHA1"/>
    <property type="match status" value="1"/>
</dbReference>
<comment type="similarity">
    <text evidence="1 11">Belongs to the class-II aminoacyl-tRNA synthetase family.</text>
</comment>
<keyword evidence="11" id="KW-0963">Cytoplasm</keyword>
<dbReference type="EMBL" id="FMYU01000003">
    <property type="protein sequence ID" value="SDC23906.1"/>
    <property type="molecule type" value="Genomic_DNA"/>
</dbReference>
<dbReference type="Gene3D" id="3.30.980.10">
    <property type="entry name" value="Threonyl-trna Synthetase, Chain A, domain 2"/>
    <property type="match status" value="1"/>
</dbReference>
<evidence type="ECO:0000259" key="12">
    <source>
        <dbReference type="PROSITE" id="PS50860"/>
    </source>
</evidence>
<dbReference type="Gene3D" id="3.30.54.20">
    <property type="match status" value="1"/>
</dbReference>
<dbReference type="Pfam" id="PF01411">
    <property type="entry name" value="tRNA-synt_2c"/>
    <property type="match status" value="1"/>
</dbReference>
<dbReference type="FunFam" id="3.10.310.40:FF:000001">
    <property type="entry name" value="Alanine--tRNA ligase"/>
    <property type="match status" value="1"/>
</dbReference>
<dbReference type="FunFam" id="3.30.930.10:FF:000004">
    <property type="entry name" value="Alanine--tRNA ligase"/>
    <property type="match status" value="1"/>
</dbReference>
<evidence type="ECO:0000256" key="11">
    <source>
        <dbReference type="HAMAP-Rule" id="MF_00036"/>
    </source>
</evidence>
<protein>
    <recommendedName>
        <fullName evidence="11">Alanine--tRNA ligase</fullName>
        <ecNumber evidence="11">6.1.1.7</ecNumber>
    </recommendedName>
    <alternativeName>
        <fullName evidence="11">Alanyl-tRNA synthetase</fullName>
        <shortName evidence="11">AlaRS</shortName>
    </alternativeName>
</protein>
<keyword evidence="2 11" id="KW-0820">tRNA-binding</keyword>
<dbReference type="Gene3D" id="3.30.930.10">
    <property type="entry name" value="Bira Bifunctional Protein, Domain 2"/>
    <property type="match status" value="1"/>
</dbReference>
<organism evidence="13 14">
    <name type="scientific">Desulfurella multipotens</name>
    <dbReference type="NCBI Taxonomy" id="79269"/>
    <lineage>
        <taxon>Bacteria</taxon>
        <taxon>Pseudomonadati</taxon>
        <taxon>Campylobacterota</taxon>
        <taxon>Desulfurellia</taxon>
        <taxon>Desulfurellales</taxon>
        <taxon>Desulfurellaceae</taxon>
        <taxon>Desulfurella</taxon>
    </lineage>
</organism>
<dbReference type="HAMAP" id="MF_00036_B">
    <property type="entry name" value="Ala_tRNA_synth_B"/>
    <property type="match status" value="1"/>
</dbReference>
<dbReference type="PANTHER" id="PTHR11777">
    <property type="entry name" value="ALANYL-TRNA SYNTHETASE"/>
    <property type="match status" value="1"/>
</dbReference>
<keyword evidence="5 11" id="KW-0547">Nucleotide-binding</keyword>
<accession>A0A1G6K0V7</accession>
<name>A0A1G6K0V7_9BACT</name>
<dbReference type="SUPFAM" id="SSF101353">
    <property type="entry name" value="Putative anticodon-binding domain of alanyl-tRNA synthetase (AlaRS)"/>
    <property type="match status" value="1"/>
</dbReference>
<keyword evidence="10 11" id="KW-0030">Aminoacyl-tRNA synthetase</keyword>
<dbReference type="GO" id="GO:0000049">
    <property type="term" value="F:tRNA binding"/>
    <property type="evidence" value="ECO:0007669"/>
    <property type="project" value="UniProtKB-KW"/>
</dbReference>
<reference evidence="14" key="1">
    <citation type="submission" date="2016-10" db="EMBL/GenBank/DDBJ databases">
        <authorList>
            <person name="Varghese N."/>
            <person name="Submissions S."/>
        </authorList>
    </citation>
    <scope>NUCLEOTIDE SEQUENCE [LARGE SCALE GENOMIC DNA]</scope>
    <source>
        <strain evidence="14">DSM 8415</strain>
    </source>
</reference>
<dbReference type="InterPro" id="IPR009000">
    <property type="entry name" value="Transl_B-barrel_sf"/>
</dbReference>
<dbReference type="InterPro" id="IPR045864">
    <property type="entry name" value="aa-tRNA-synth_II/BPL/LPL"/>
</dbReference>
<comment type="catalytic activity">
    <reaction evidence="11">
        <text>tRNA(Ala) + L-alanine + ATP = L-alanyl-tRNA(Ala) + AMP + diphosphate</text>
        <dbReference type="Rhea" id="RHEA:12540"/>
        <dbReference type="Rhea" id="RHEA-COMP:9657"/>
        <dbReference type="Rhea" id="RHEA-COMP:9923"/>
        <dbReference type="ChEBI" id="CHEBI:30616"/>
        <dbReference type="ChEBI" id="CHEBI:33019"/>
        <dbReference type="ChEBI" id="CHEBI:57972"/>
        <dbReference type="ChEBI" id="CHEBI:78442"/>
        <dbReference type="ChEBI" id="CHEBI:78497"/>
        <dbReference type="ChEBI" id="CHEBI:456215"/>
        <dbReference type="EC" id="6.1.1.7"/>
    </reaction>
</comment>
<dbReference type="InterPro" id="IPR050058">
    <property type="entry name" value="Ala-tRNA_ligase"/>
</dbReference>
<dbReference type="InterPro" id="IPR023033">
    <property type="entry name" value="Ala_tRNA_ligase_euk/bac"/>
</dbReference>
<evidence type="ECO:0000256" key="9">
    <source>
        <dbReference type="ARBA" id="ARBA00022917"/>
    </source>
</evidence>
<feature type="binding site" evidence="11">
    <location>
        <position position="665"/>
    </location>
    <ligand>
        <name>Zn(2+)</name>
        <dbReference type="ChEBI" id="CHEBI:29105"/>
    </ligand>
</feature>
<dbReference type="Proteomes" id="UP000199411">
    <property type="component" value="Unassembled WGS sequence"/>
</dbReference>